<evidence type="ECO:0000313" key="3">
    <source>
        <dbReference type="Proteomes" id="UP000031737"/>
    </source>
</evidence>
<gene>
    <name evidence="2" type="ORF">TRSC58_03559</name>
</gene>
<evidence type="ECO:0008006" key="4">
    <source>
        <dbReference type="Google" id="ProtNLM"/>
    </source>
</evidence>
<keyword evidence="1" id="KW-0472">Membrane</keyword>
<dbReference type="OrthoDB" id="275586at2759"/>
<evidence type="ECO:0000256" key="1">
    <source>
        <dbReference type="SAM" id="Phobius"/>
    </source>
</evidence>
<keyword evidence="3" id="KW-1185">Reference proteome</keyword>
<dbReference type="EMBL" id="AUPL01003559">
    <property type="protein sequence ID" value="ESL08733.1"/>
    <property type="molecule type" value="Genomic_DNA"/>
</dbReference>
<name>A0A061IZZ4_TRYRA</name>
<reference evidence="2 3" key="1">
    <citation type="submission" date="2013-07" db="EMBL/GenBank/DDBJ databases">
        <authorList>
            <person name="Stoco P.H."/>
            <person name="Wagner G."/>
            <person name="Gerber A."/>
            <person name="Zaha A."/>
            <person name="Thompson C."/>
            <person name="Bartholomeu D.C."/>
            <person name="Luckemeyer D.D."/>
            <person name="Bahia D."/>
            <person name="Loreto E."/>
            <person name="Prestes E.B."/>
            <person name="Lima F.M."/>
            <person name="Rodrigues-Luiz G."/>
            <person name="Vallejo G.A."/>
            <person name="Filho J.F."/>
            <person name="Monteiro K.M."/>
            <person name="Tyler K.M."/>
            <person name="de Almeida L.G."/>
            <person name="Ortiz M.F."/>
            <person name="Siervo M.A."/>
            <person name="de Moraes M.H."/>
            <person name="Cunha O.L."/>
            <person name="Mendonca-Neto R."/>
            <person name="Silva R."/>
            <person name="Teixeira S.M."/>
            <person name="Murta S.M."/>
            <person name="Sincero T.C."/>
            <person name="Mendes T.A."/>
            <person name="Urmenyi T.P."/>
            <person name="Silva V.G."/>
            <person name="da Rocha W.D."/>
            <person name="Andersson B."/>
            <person name="Romanha A.J."/>
            <person name="Steindel M."/>
            <person name="de Vasconcelos A.T."/>
            <person name="Grisard E.C."/>
        </authorList>
    </citation>
    <scope>NUCLEOTIDE SEQUENCE [LARGE SCALE GENOMIC DNA]</scope>
    <source>
        <strain evidence="2 3">SC58</strain>
    </source>
</reference>
<feature type="transmembrane region" description="Helical" evidence="1">
    <location>
        <begin position="93"/>
        <end position="119"/>
    </location>
</feature>
<dbReference type="VEuPathDB" id="TriTrypDB:TRSC58_03559"/>
<keyword evidence="1" id="KW-0812">Transmembrane</keyword>
<dbReference type="AlphaFoldDB" id="A0A061IZZ4"/>
<accession>A0A061IZZ4</accession>
<keyword evidence="1" id="KW-1133">Transmembrane helix</keyword>
<dbReference type="Proteomes" id="UP000031737">
    <property type="component" value="Unassembled WGS sequence"/>
</dbReference>
<comment type="caution">
    <text evidence="2">The sequence shown here is derived from an EMBL/GenBank/DDBJ whole genome shotgun (WGS) entry which is preliminary data.</text>
</comment>
<protein>
    <recommendedName>
        <fullName evidence="4">Succinate dehydrogenase subunit</fullName>
    </recommendedName>
</protein>
<evidence type="ECO:0000313" key="2">
    <source>
        <dbReference type="EMBL" id="ESL08733.1"/>
    </source>
</evidence>
<sequence length="139" mass="15338">MRRSVIRLTGHSGAFALCAMLRSPPDAASGAGAPVKDPKDFKIQPMQLHTRSTHMYEASAKGAEVGARNEAACMNYEAFKPHDLNGMLAMPHLVNLLTITPLYCVIVCVASVAWGIVYWDLYCRRTYETVLVARPESLR</sequence>
<proteinExistence type="predicted"/>
<organism evidence="2 3">
    <name type="scientific">Trypanosoma rangeli SC58</name>
    <dbReference type="NCBI Taxonomy" id="429131"/>
    <lineage>
        <taxon>Eukaryota</taxon>
        <taxon>Discoba</taxon>
        <taxon>Euglenozoa</taxon>
        <taxon>Kinetoplastea</taxon>
        <taxon>Metakinetoplastina</taxon>
        <taxon>Trypanosomatida</taxon>
        <taxon>Trypanosomatidae</taxon>
        <taxon>Trypanosoma</taxon>
        <taxon>Herpetosoma</taxon>
    </lineage>
</organism>